<accession>A0A225DHW3</accession>
<dbReference type="EMBL" id="NIDE01000007">
    <property type="protein sequence ID" value="OWK41022.1"/>
    <property type="molecule type" value="Genomic_DNA"/>
</dbReference>
<sequence>MTDPLRELLVAADLPMSEFSVGHFSRWPAGIREQMERLGVLSEIAPATTATCDSCGADHVEQVVWFDAPGCPRRAYIPCPLEGRTPVDPARLRRWAVCTTGLAERTAAAVGSTGVVEERVSGRAWKLGTVRVGDRVWIPLLIVGLSNPSAKFLEKLSDLGNPNTLVFVPSIIPPASAWTSGRPARIVSLADVMTLDLRGLVIDPIALASAVTPADTPLPTNTRFHPPEGTTWEQIELIVGDHDLTLRAGGHVSRVGFVDAGFEDGRKKNVPDQMWRILTLLAQRGGVLGTPDSITTKSAAFKRKMSVIRKRLKALVGLNDDPFYPVGRGDDYRVRFRIRAESGTVFPTPNGATWSDISIVEVTLGTITVSADGQSVGVEMTKADPLSPAGFDAAVGPNIRSARYLIADLDAPIPARDMLVDVLRGGGTVRRPGTDAGMLSLGSFLTSFFQLVSPPFTFDHGNWTAEFEAWSAIPDRDR</sequence>
<dbReference type="OrthoDB" id="255477at2"/>
<protein>
    <submittedName>
        <fullName evidence="1">Uncharacterized protein</fullName>
    </submittedName>
</protein>
<evidence type="ECO:0000313" key="2">
    <source>
        <dbReference type="Proteomes" id="UP000214646"/>
    </source>
</evidence>
<name>A0A225DHW3_9BACT</name>
<dbReference type="AlphaFoldDB" id="A0A225DHW3"/>
<reference evidence="2" key="1">
    <citation type="submission" date="2017-06" db="EMBL/GenBank/DDBJ databases">
        <title>Genome analysis of Fimbriiglobus ruber SP5, the first member of the order Planctomycetales with confirmed chitinolytic capability.</title>
        <authorList>
            <person name="Ravin N.V."/>
            <person name="Rakitin A.L."/>
            <person name="Ivanova A.A."/>
            <person name="Beletsky A.V."/>
            <person name="Kulichevskaya I.S."/>
            <person name="Mardanov A.V."/>
            <person name="Dedysh S.N."/>
        </authorList>
    </citation>
    <scope>NUCLEOTIDE SEQUENCE [LARGE SCALE GENOMIC DNA]</scope>
    <source>
        <strain evidence="2">SP5</strain>
    </source>
</reference>
<evidence type="ECO:0000313" key="1">
    <source>
        <dbReference type="EMBL" id="OWK41022.1"/>
    </source>
</evidence>
<organism evidence="1 2">
    <name type="scientific">Fimbriiglobus ruber</name>
    <dbReference type="NCBI Taxonomy" id="1908690"/>
    <lineage>
        <taxon>Bacteria</taxon>
        <taxon>Pseudomonadati</taxon>
        <taxon>Planctomycetota</taxon>
        <taxon>Planctomycetia</taxon>
        <taxon>Gemmatales</taxon>
        <taxon>Gemmataceae</taxon>
        <taxon>Fimbriiglobus</taxon>
    </lineage>
</organism>
<proteinExistence type="predicted"/>
<keyword evidence="2" id="KW-1185">Reference proteome</keyword>
<comment type="caution">
    <text evidence="1">The sequence shown here is derived from an EMBL/GenBank/DDBJ whole genome shotgun (WGS) entry which is preliminary data.</text>
</comment>
<dbReference type="Proteomes" id="UP000214646">
    <property type="component" value="Unassembled WGS sequence"/>
</dbReference>
<dbReference type="RefSeq" id="WP_143393353.1">
    <property type="nucleotide sequence ID" value="NZ_NIDE01000007.1"/>
</dbReference>
<gene>
    <name evidence="1" type="ORF">FRUB_04914</name>
</gene>